<dbReference type="Pfam" id="PF17793">
    <property type="entry name" value="AHD"/>
    <property type="match status" value="1"/>
</dbReference>
<dbReference type="OrthoDB" id="10053467at2759"/>
<gene>
    <name evidence="3" type="ORF">ASIM_LOCUS11390</name>
</gene>
<dbReference type="PANTHER" id="PTHR47827:SF3">
    <property type="entry name" value="AF-9 ANC1 HOMOLOGY DOMAIN-CONTAINING PROTEIN"/>
    <property type="match status" value="1"/>
</dbReference>
<proteinExistence type="predicted"/>
<dbReference type="Gene3D" id="1.20.1270.290">
    <property type="match status" value="1"/>
</dbReference>
<dbReference type="GO" id="GO:0008023">
    <property type="term" value="C:transcription elongation factor complex"/>
    <property type="evidence" value="ECO:0007669"/>
    <property type="project" value="TreeGrafter"/>
</dbReference>
<dbReference type="AlphaFoldDB" id="A0A0M3JUQ4"/>
<dbReference type="InterPro" id="IPR052790">
    <property type="entry name" value="YEATS_domain"/>
</dbReference>
<reference evidence="5" key="1">
    <citation type="submission" date="2017-02" db="UniProtKB">
        <authorList>
            <consortium name="WormBaseParasite"/>
        </authorList>
    </citation>
    <scope>IDENTIFICATION</scope>
</reference>
<evidence type="ECO:0000313" key="5">
    <source>
        <dbReference type="WBParaSite" id="ASIM_0001192401-mRNA-1"/>
    </source>
</evidence>
<dbReference type="Gene3D" id="2.60.40.1970">
    <property type="entry name" value="YEATS domain"/>
    <property type="match status" value="2"/>
</dbReference>
<feature type="region of interest" description="Disordered" evidence="1">
    <location>
        <begin position="167"/>
        <end position="280"/>
    </location>
</feature>
<dbReference type="InterPro" id="IPR040930">
    <property type="entry name" value="AF-9_AHD"/>
</dbReference>
<keyword evidence="4" id="KW-1185">Reference proteome</keyword>
<dbReference type="WBParaSite" id="ASIM_0001192401-mRNA-1">
    <property type="protein sequence ID" value="ASIM_0001192401-mRNA-1"/>
    <property type="gene ID" value="ASIM_0001192401"/>
</dbReference>
<dbReference type="GO" id="GO:0003682">
    <property type="term" value="F:chromatin binding"/>
    <property type="evidence" value="ECO:0007669"/>
    <property type="project" value="TreeGrafter"/>
</dbReference>
<dbReference type="InterPro" id="IPR038704">
    <property type="entry name" value="YEAST_sf"/>
</dbReference>
<name>A0A0M3JUQ4_ANISI</name>
<feature type="domain" description="AF-9 ANC1 homology" evidence="2">
    <location>
        <begin position="287"/>
        <end position="356"/>
    </location>
</feature>
<dbReference type="EMBL" id="UYRR01031065">
    <property type="protein sequence ID" value="VDK44953.1"/>
    <property type="molecule type" value="Genomic_DNA"/>
</dbReference>
<feature type="compositionally biased region" description="Basic and acidic residues" evidence="1">
    <location>
        <begin position="132"/>
        <end position="151"/>
    </location>
</feature>
<evidence type="ECO:0000313" key="3">
    <source>
        <dbReference type="EMBL" id="VDK44953.1"/>
    </source>
</evidence>
<evidence type="ECO:0000313" key="4">
    <source>
        <dbReference type="Proteomes" id="UP000267096"/>
    </source>
</evidence>
<feature type="compositionally biased region" description="Basic and acidic residues" evidence="1">
    <location>
        <begin position="178"/>
        <end position="228"/>
    </location>
</feature>
<feature type="region of interest" description="Disordered" evidence="1">
    <location>
        <begin position="103"/>
        <end position="151"/>
    </location>
</feature>
<organism evidence="5">
    <name type="scientific">Anisakis simplex</name>
    <name type="common">Herring worm</name>
    <dbReference type="NCBI Taxonomy" id="6269"/>
    <lineage>
        <taxon>Eukaryota</taxon>
        <taxon>Metazoa</taxon>
        <taxon>Ecdysozoa</taxon>
        <taxon>Nematoda</taxon>
        <taxon>Chromadorea</taxon>
        <taxon>Rhabditida</taxon>
        <taxon>Spirurina</taxon>
        <taxon>Ascaridomorpha</taxon>
        <taxon>Ascaridoidea</taxon>
        <taxon>Anisakidae</taxon>
        <taxon>Anisakis</taxon>
        <taxon>Anisakis simplex complex</taxon>
    </lineage>
</organism>
<dbReference type="PANTHER" id="PTHR47827">
    <property type="entry name" value="AHD DOMAIN-CONTAINING PROTEIN"/>
    <property type="match status" value="1"/>
</dbReference>
<sequence length="359" mass="41611">MLDRPTPQGHTHRWTVFVRSAGQHQFTDRTFIKKVTETGYAGFSIPISVSFSGTSKVYRLYYDMNLCLEKQSEHKVEQILEIKQPSKSFYELIMKYGGVVKKGERKEKHRLKPKQMPTENTNEKEDDCPTEDCNKKREKSRDHQLEQTKNRKDREFVDCVESRTRRERDRELLEEEDTISRKETEQQRQSTKERAVDEKSGIEMRKNSEAKDENERRKEKESSRRVVDNESCQATAISSARSNKVTPRSNNDRISSNSEREKVKRSKANNDETESVVAKKSRMDDVELESLKALQRKLMTICDVERLQAIVEAVIASGPTSGLQMARMCLSEDNFLSFDLCALSTSLLSQFEEICSKQV</sequence>
<evidence type="ECO:0000259" key="2">
    <source>
        <dbReference type="Pfam" id="PF17793"/>
    </source>
</evidence>
<reference evidence="3 4" key="2">
    <citation type="submission" date="2018-11" db="EMBL/GenBank/DDBJ databases">
        <authorList>
            <consortium name="Pathogen Informatics"/>
        </authorList>
    </citation>
    <scope>NUCLEOTIDE SEQUENCE [LARGE SCALE GENOMIC DNA]</scope>
</reference>
<accession>A0A0M3JUQ4</accession>
<dbReference type="GO" id="GO:0045893">
    <property type="term" value="P:positive regulation of DNA-templated transcription"/>
    <property type="evidence" value="ECO:0007669"/>
    <property type="project" value="TreeGrafter"/>
</dbReference>
<feature type="compositionally biased region" description="Polar residues" evidence="1">
    <location>
        <begin position="230"/>
        <end position="257"/>
    </location>
</feature>
<protein>
    <submittedName>
        <fullName evidence="5">AHD domain-containing protein</fullName>
    </submittedName>
</protein>
<evidence type="ECO:0000256" key="1">
    <source>
        <dbReference type="SAM" id="MobiDB-lite"/>
    </source>
</evidence>
<dbReference type="Proteomes" id="UP000267096">
    <property type="component" value="Unassembled WGS sequence"/>
</dbReference>